<dbReference type="KEGG" id="salj:SMD11_1177"/>
<sequence length="72" mass="7950">MLMLRRIFGLPVVPVAHTSGRPSMPREPEKPPCSECIELGIALTAARGLGDRVAEKRIQEQIVSHFDEAHCT</sequence>
<evidence type="ECO:0000313" key="2">
    <source>
        <dbReference type="Proteomes" id="UP000195755"/>
    </source>
</evidence>
<protein>
    <submittedName>
        <fullName evidence="1">Uncharacterized protein</fullName>
    </submittedName>
</protein>
<dbReference type="Proteomes" id="UP000195755">
    <property type="component" value="Chromosome"/>
</dbReference>
<organism evidence="1 2">
    <name type="scientific">Streptomyces albireticuli</name>
    <dbReference type="NCBI Taxonomy" id="1940"/>
    <lineage>
        <taxon>Bacteria</taxon>
        <taxon>Bacillati</taxon>
        <taxon>Actinomycetota</taxon>
        <taxon>Actinomycetes</taxon>
        <taxon>Kitasatosporales</taxon>
        <taxon>Streptomycetaceae</taxon>
        <taxon>Streptomyces</taxon>
    </lineage>
</organism>
<reference evidence="1 2" key="1">
    <citation type="submission" date="2017-06" db="EMBL/GenBank/DDBJ databases">
        <title>Streptomyces albireticuli Genome sequencing and assembly.</title>
        <authorList>
            <person name="Wang Y."/>
            <person name="Du B."/>
            <person name="Ding Y."/>
            <person name="Liu H."/>
            <person name="Hou Q."/>
            <person name="Liu K."/>
            <person name="Yao L."/>
            <person name="Wang C."/>
        </authorList>
    </citation>
    <scope>NUCLEOTIDE SEQUENCE [LARGE SCALE GENOMIC DNA]</scope>
    <source>
        <strain evidence="1 2">MDJK11</strain>
    </source>
</reference>
<dbReference type="RefSeq" id="WP_087925389.1">
    <property type="nucleotide sequence ID" value="NZ_CP021744.1"/>
</dbReference>
<dbReference type="AlphaFoldDB" id="A0A1Z2KXT3"/>
<evidence type="ECO:0000313" key="1">
    <source>
        <dbReference type="EMBL" id="ARZ66840.1"/>
    </source>
</evidence>
<gene>
    <name evidence="1" type="ORF">SMD11_1177</name>
</gene>
<proteinExistence type="predicted"/>
<name>A0A1Z2KXT3_9ACTN</name>
<accession>A0A1Z2KXT3</accession>
<dbReference type="EMBL" id="CP021744">
    <property type="protein sequence ID" value="ARZ66840.1"/>
    <property type="molecule type" value="Genomic_DNA"/>
</dbReference>